<comment type="caution">
    <text evidence="3">The sequence shown here is derived from an EMBL/GenBank/DDBJ whole genome shotgun (WGS) entry which is preliminary data.</text>
</comment>
<dbReference type="Gene3D" id="3.30.1450.10">
    <property type="match status" value="1"/>
</dbReference>
<evidence type="ECO:0000313" key="4">
    <source>
        <dbReference type="Proteomes" id="UP001234343"/>
    </source>
</evidence>
<organism evidence="3 4">
    <name type="scientific">Alteromonas arenosi</name>
    <dbReference type="NCBI Taxonomy" id="3055817"/>
    <lineage>
        <taxon>Bacteria</taxon>
        <taxon>Pseudomonadati</taxon>
        <taxon>Pseudomonadota</taxon>
        <taxon>Gammaproteobacteria</taxon>
        <taxon>Alteromonadales</taxon>
        <taxon>Alteromonadaceae</taxon>
        <taxon>Alteromonas/Salinimonas group</taxon>
        <taxon>Alteromonas</taxon>
    </lineage>
</organism>
<keyword evidence="4" id="KW-1185">Reference proteome</keyword>
<dbReference type="PROSITE" id="PS51257">
    <property type="entry name" value="PROKAR_LIPOPROTEIN"/>
    <property type="match status" value="1"/>
</dbReference>
<reference evidence="3 4" key="1">
    <citation type="submission" date="2023-06" db="EMBL/GenBank/DDBJ databases">
        <title>Alteromonas sp. ASW11-36 isolated from intertidal sand.</title>
        <authorList>
            <person name="Li Y."/>
        </authorList>
    </citation>
    <scope>NUCLEOTIDE SEQUENCE [LARGE SCALE GENOMIC DNA]</scope>
    <source>
        <strain evidence="3 4">ASW11-36</strain>
    </source>
</reference>
<feature type="chain" id="PRO_5045289998" evidence="2">
    <location>
        <begin position="24"/>
        <end position="123"/>
    </location>
</feature>
<dbReference type="Pfam" id="PF11399">
    <property type="entry name" value="DUF3192"/>
    <property type="match status" value="1"/>
</dbReference>
<evidence type="ECO:0000256" key="1">
    <source>
        <dbReference type="ARBA" id="ARBA00022729"/>
    </source>
</evidence>
<protein>
    <submittedName>
        <fullName evidence="3">DUF3192 domain-containing protein</fullName>
    </submittedName>
</protein>
<dbReference type="InterPro" id="IPR021534">
    <property type="entry name" value="DUF3192"/>
</dbReference>
<feature type="signal peptide" evidence="2">
    <location>
        <begin position="1"/>
        <end position="23"/>
    </location>
</feature>
<dbReference type="RefSeq" id="WP_289364480.1">
    <property type="nucleotide sequence ID" value="NZ_JAUCBP010000006.1"/>
</dbReference>
<accession>A0ABT7SVN1</accession>
<dbReference type="InterPro" id="IPR037873">
    <property type="entry name" value="BamE-like"/>
</dbReference>
<keyword evidence="1 2" id="KW-0732">Signal</keyword>
<sequence>MLKKSFIACALCAPLLLSGCVVSVGGDGDGYSYSSDWEKRETNNRRHISKLDVDMTLESVSSRMGMADFDEFYQRDGSDYRVLYYRTQRSSGDGVTTKDECTPLVFKNGRLVGWGEAALNEYL</sequence>
<dbReference type="Proteomes" id="UP001234343">
    <property type="component" value="Unassembled WGS sequence"/>
</dbReference>
<gene>
    <name evidence="3" type="ORF">QTP81_06425</name>
</gene>
<proteinExistence type="predicted"/>
<name>A0ABT7SVN1_9ALTE</name>
<evidence type="ECO:0000256" key="2">
    <source>
        <dbReference type="SAM" id="SignalP"/>
    </source>
</evidence>
<evidence type="ECO:0000313" key="3">
    <source>
        <dbReference type="EMBL" id="MDM7860225.1"/>
    </source>
</evidence>
<dbReference type="EMBL" id="JAUCBP010000006">
    <property type="protein sequence ID" value="MDM7860225.1"/>
    <property type="molecule type" value="Genomic_DNA"/>
</dbReference>